<keyword evidence="1" id="KW-0472">Membrane</keyword>
<sequence length="110" mass="12315">MARYSKKSVSGEQFADEALTIARGIQKPGQAKEQTRLIAQGVQKGIALYKKQQAAKKRALDKSIKKAVLASNNEPLNNVEVERQACSASKLPWFLLLLSWICFAIYFFLI</sequence>
<name>A0A3B1C3A0_9ZZZZ</name>
<dbReference type="InterPro" id="IPR021339">
    <property type="entry name" value="DUF2956"/>
</dbReference>
<reference evidence="2" key="1">
    <citation type="submission" date="2018-06" db="EMBL/GenBank/DDBJ databases">
        <authorList>
            <person name="Zhirakovskaya E."/>
        </authorList>
    </citation>
    <scope>NUCLEOTIDE SEQUENCE</scope>
</reference>
<evidence type="ECO:0000313" key="2">
    <source>
        <dbReference type="EMBL" id="VAX11387.1"/>
    </source>
</evidence>
<feature type="transmembrane region" description="Helical" evidence="1">
    <location>
        <begin position="91"/>
        <end position="109"/>
    </location>
</feature>
<dbReference type="AlphaFoldDB" id="A0A3B1C3A0"/>
<dbReference type="EMBL" id="UOFY01000067">
    <property type="protein sequence ID" value="VAX11387.1"/>
    <property type="molecule type" value="Genomic_DNA"/>
</dbReference>
<protein>
    <recommendedName>
        <fullName evidence="3">DUF2956 domain-containing protein</fullName>
    </recommendedName>
</protein>
<keyword evidence="1" id="KW-0812">Transmembrane</keyword>
<organism evidence="2">
    <name type="scientific">hydrothermal vent metagenome</name>
    <dbReference type="NCBI Taxonomy" id="652676"/>
    <lineage>
        <taxon>unclassified sequences</taxon>
        <taxon>metagenomes</taxon>
        <taxon>ecological metagenomes</taxon>
    </lineage>
</organism>
<proteinExistence type="predicted"/>
<keyword evidence="1" id="KW-1133">Transmembrane helix</keyword>
<evidence type="ECO:0008006" key="3">
    <source>
        <dbReference type="Google" id="ProtNLM"/>
    </source>
</evidence>
<dbReference type="Pfam" id="PF11169">
    <property type="entry name" value="DUF2956"/>
    <property type="match status" value="1"/>
</dbReference>
<evidence type="ECO:0000256" key="1">
    <source>
        <dbReference type="SAM" id="Phobius"/>
    </source>
</evidence>
<gene>
    <name evidence="2" type="ORF">MNBD_GAMMA25-1600</name>
</gene>
<accession>A0A3B1C3A0</accession>